<dbReference type="Proteomes" id="UP000036168">
    <property type="component" value="Unassembled WGS sequence"/>
</dbReference>
<reference evidence="1 3" key="1">
    <citation type="journal article" date="2015" name="Int. J. Syst. Evol. Microbiol.">
        <title>Bacillus glycinifermentans sp. nov., isolated from fermented soybean paste.</title>
        <authorList>
            <person name="Kim S.J."/>
            <person name="Dunlap C.A."/>
            <person name="Kwon S.W."/>
            <person name="Rooney A.P."/>
        </authorList>
    </citation>
    <scope>NUCLEOTIDE SEQUENCE [LARGE SCALE GENOMIC DNA]</scope>
    <source>
        <strain evidence="1 3">GO-13</strain>
    </source>
</reference>
<evidence type="ECO:0000313" key="1">
    <source>
        <dbReference type="EMBL" id="KRT88422.1"/>
    </source>
</evidence>
<evidence type="ECO:0000313" key="2">
    <source>
        <dbReference type="EMBL" id="MEC0488045.1"/>
    </source>
</evidence>
<organism evidence="1 3">
    <name type="scientific">Bacillus glycinifermentans</name>
    <dbReference type="NCBI Taxonomy" id="1664069"/>
    <lineage>
        <taxon>Bacteria</taxon>
        <taxon>Bacillati</taxon>
        <taxon>Bacillota</taxon>
        <taxon>Bacilli</taxon>
        <taxon>Bacillales</taxon>
        <taxon>Bacillaceae</taxon>
        <taxon>Bacillus</taxon>
    </lineage>
</organism>
<dbReference type="OrthoDB" id="2242786at2"/>
<dbReference type="EMBL" id="JARRTL010000064">
    <property type="protein sequence ID" value="MEC0488045.1"/>
    <property type="molecule type" value="Genomic_DNA"/>
</dbReference>
<dbReference type="RefSeq" id="WP_048356313.1">
    <property type="nucleotide sequence ID" value="NZ_CP023481.1"/>
</dbReference>
<accession>A0A0T6BIV0</accession>
<keyword evidence="4" id="KW-1185">Reference proteome</keyword>
<reference evidence="1" key="2">
    <citation type="submission" date="2015-10" db="EMBL/GenBank/DDBJ databases">
        <authorList>
            <person name="Gilbert D.G."/>
        </authorList>
    </citation>
    <scope>NUCLEOTIDE SEQUENCE</scope>
    <source>
        <strain evidence="1">GO-13</strain>
    </source>
</reference>
<protein>
    <submittedName>
        <fullName evidence="2">DUF1140 family protein</fullName>
    </submittedName>
</protein>
<dbReference type="Proteomes" id="UP001341297">
    <property type="component" value="Unassembled WGS sequence"/>
</dbReference>
<dbReference type="AlphaFoldDB" id="A0A0T6BIV0"/>
<sequence length="112" mass="13396">MVRQPTNFVKIYCDLILKKIVSNILSNQNKKTKALNTSMKTAETGQQVRTTRHWRAVGDVEFYYEEIQKGFQQMKELDELTGWSEKLHQDRFKFMRDKYEGILNEYLRGRSQ</sequence>
<evidence type="ECO:0000313" key="3">
    <source>
        <dbReference type="Proteomes" id="UP000036168"/>
    </source>
</evidence>
<dbReference type="InterPro" id="IPR009520">
    <property type="entry name" value="DUF1140"/>
</dbReference>
<proteinExistence type="predicted"/>
<comment type="caution">
    <text evidence="1">The sequence shown here is derived from an EMBL/GenBank/DDBJ whole genome shotgun (WGS) entry which is preliminary data.</text>
</comment>
<dbReference type="EMBL" id="LECW02000066">
    <property type="protein sequence ID" value="KRT88422.1"/>
    <property type="molecule type" value="Genomic_DNA"/>
</dbReference>
<evidence type="ECO:0000313" key="4">
    <source>
        <dbReference type="Proteomes" id="UP001341297"/>
    </source>
</evidence>
<name>A0A0T6BIV0_9BACI</name>
<gene>
    <name evidence="1" type="ORF">AB447_224690</name>
    <name evidence="2" type="ORF">P8828_25215</name>
</gene>
<dbReference type="Pfam" id="PF06600">
    <property type="entry name" value="DUF1140"/>
    <property type="match status" value="1"/>
</dbReference>
<reference evidence="2 4" key="3">
    <citation type="submission" date="2023-03" db="EMBL/GenBank/DDBJ databases">
        <title>Agriculturally important microbes genome sequencing.</title>
        <authorList>
            <person name="Dunlap C."/>
        </authorList>
    </citation>
    <scope>NUCLEOTIDE SEQUENCE [LARGE SCALE GENOMIC DNA]</scope>
    <source>
        <strain evidence="2 4">CBP-3203</strain>
    </source>
</reference>